<reference evidence="3" key="1">
    <citation type="journal article" date="2019" name="Int. J. Syst. Evol. Microbiol.">
        <title>The Global Catalogue of Microorganisms (GCM) 10K type strain sequencing project: providing services to taxonomists for standard genome sequencing and annotation.</title>
        <authorList>
            <consortium name="The Broad Institute Genomics Platform"/>
            <consortium name="The Broad Institute Genome Sequencing Center for Infectious Disease"/>
            <person name="Wu L."/>
            <person name="Ma J."/>
        </authorList>
    </citation>
    <scope>NUCLEOTIDE SEQUENCE [LARGE SCALE GENOMIC DNA]</scope>
    <source>
        <strain evidence="3">NBRC 108755</strain>
    </source>
</reference>
<dbReference type="InterPro" id="IPR059166">
    <property type="entry name" value="PLD-like_cat"/>
</dbReference>
<accession>A0ABQ6JXM7</accession>
<evidence type="ECO:0000313" key="3">
    <source>
        <dbReference type="Proteomes" id="UP001157069"/>
    </source>
</evidence>
<dbReference type="EMBL" id="BSVA01000001">
    <property type="protein sequence ID" value="GMA93071.1"/>
    <property type="molecule type" value="Genomic_DNA"/>
</dbReference>
<evidence type="ECO:0000313" key="2">
    <source>
        <dbReference type="EMBL" id="GMA93071.1"/>
    </source>
</evidence>
<keyword evidence="3" id="KW-1185">Reference proteome</keyword>
<proteinExistence type="predicted"/>
<organism evidence="2 3">
    <name type="scientific">Homoserinibacter gongjuensis</name>
    <dbReference type="NCBI Taxonomy" id="1162968"/>
    <lineage>
        <taxon>Bacteria</taxon>
        <taxon>Bacillati</taxon>
        <taxon>Actinomycetota</taxon>
        <taxon>Actinomycetes</taxon>
        <taxon>Micrococcales</taxon>
        <taxon>Microbacteriaceae</taxon>
        <taxon>Homoserinibacter</taxon>
    </lineage>
</organism>
<sequence length="597" mass="64564">MLEPQTRAALSEQLSPPSGFELVHAVGTTFTLDLTTALTVPLSFAAHRVADHTDPIGVLDAVRRSADRIDIFAQAGAISMGAPSDLAAFLEPMIHPVSVATGLFHPKVWLLEYRAGDETRYRFICASRNLTADRSWDVVVRLDGWPADERYRDDAAATNPPLRSFLQTLPELALHPLSSARRDRIRALAERTLSIAWETPDEMRGLAFHPFGVPGAARPDLSGKRALIVSPFLSDDGLALLRQNVRTETHVLSRAESFDRLSPASLDNRLTGYLLDDAATQLADADTDAAVPQAERLSGLHAKAIVVDRHDGSHVLLGSANATGAAWNGNVEFMVELVGSLHKFGVEATLNALGELKEPYPAVGGEQADADEEAHRALEGFLRRLAAVPLWARLLPAEPYGMRVWADERIVPIQRSLDERGIQLSWHLLTRRDHGGAALGAGEQQGTELQGLPLTDVTPFVVLVVRDAEGRQQSAIQLAQLLDDVDTRRDAIVARQLTDRAAFIRLLTLMLELAGVTLEAGAGASAGFFGASGPGTGAGLFEALMRAVGDGHAGLADVRRIVDFVRQQGDEHQVLPDGFDELWQRAWAAHLELGGVS</sequence>
<dbReference type="SUPFAM" id="SSF56024">
    <property type="entry name" value="Phospholipase D/nuclease"/>
    <property type="match status" value="1"/>
</dbReference>
<dbReference type="CDD" id="cd09176">
    <property type="entry name" value="PLDc_unchar6"/>
    <property type="match status" value="1"/>
</dbReference>
<name>A0ABQ6JXM7_9MICO</name>
<gene>
    <name evidence="2" type="ORF">GCM10025869_36000</name>
</gene>
<feature type="domain" description="PLD phosphodiesterase" evidence="1">
    <location>
        <begin position="296"/>
        <end position="326"/>
    </location>
</feature>
<dbReference type="PROSITE" id="PS50035">
    <property type="entry name" value="PLD"/>
    <property type="match status" value="1"/>
</dbReference>
<evidence type="ECO:0000259" key="1">
    <source>
        <dbReference type="PROSITE" id="PS50035"/>
    </source>
</evidence>
<protein>
    <recommendedName>
        <fullName evidence="1">PLD phosphodiesterase domain-containing protein</fullName>
    </recommendedName>
</protein>
<dbReference type="InterPro" id="IPR001736">
    <property type="entry name" value="PLipase_D/transphosphatidylase"/>
</dbReference>
<dbReference type="Proteomes" id="UP001157069">
    <property type="component" value="Unassembled WGS sequence"/>
</dbReference>
<comment type="caution">
    <text evidence="2">The sequence shown here is derived from an EMBL/GenBank/DDBJ whole genome shotgun (WGS) entry which is preliminary data.</text>
</comment>
<dbReference type="Gene3D" id="3.30.870.10">
    <property type="entry name" value="Endonuclease Chain A"/>
    <property type="match status" value="1"/>
</dbReference>
<dbReference type="RefSeq" id="WP_284301791.1">
    <property type="nucleotide sequence ID" value="NZ_BSVA01000001.1"/>
</dbReference>